<name>A0A5C8ZL14_9GAMM</name>
<dbReference type="EMBL" id="VRZA01000011">
    <property type="protein sequence ID" value="TXS89276.1"/>
    <property type="molecule type" value="Genomic_DNA"/>
</dbReference>
<reference evidence="2 3" key="1">
    <citation type="submission" date="2019-08" db="EMBL/GenBank/DDBJ databases">
        <title>Parahaliea maris sp. nov., isolated from the surface seawater.</title>
        <authorList>
            <person name="Liu Y."/>
        </authorList>
    </citation>
    <scope>NUCLEOTIDE SEQUENCE [LARGE SCALE GENOMIC DNA]</scope>
    <source>
        <strain evidence="2 3">HSLHS9</strain>
    </source>
</reference>
<evidence type="ECO:0000313" key="2">
    <source>
        <dbReference type="EMBL" id="TXS89276.1"/>
    </source>
</evidence>
<feature type="signal peptide" evidence="1">
    <location>
        <begin position="1"/>
        <end position="18"/>
    </location>
</feature>
<comment type="caution">
    <text evidence="2">The sequence shown here is derived from an EMBL/GenBank/DDBJ whole genome shotgun (WGS) entry which is preliminary data.</text>
</comment>
<dbReference type="Proteomes" id="UP000321039">
    <property type="component" value="Unassembled WGS sequence"/>
</dbReference>
<evidence type="ECO:0000313" key="3">
    <source>
        <dbReference type="Proteomes" id="UP000321039"/>
    </source>
</evidence>
<evidence type="ECO:0008006" key="4">
    <source>
        <dbReference type="Google" id="ProtNLM"/>
    </source>
</evidence>
<keyword evidence="1" id="KW-0732">Signal</keyword>
<proteinExistence type="predicted"/>
<keyword evidence="3" id="KW-1185">Reference proteome</keyword>
<protein>
    <recommendedName>
        <fullName evidence="4">Lipoprotein</fullName>
    </recommendedName>
</protein>
<gene>
    <name evidence="2" type="ORF">FV139_20275</name>
</gene>
<evidence type="ECO:0000256" key="1">
    <source>
        <dbReference type="SAM" id="SignalP"/>
    </source>
</evidence>
<dbReference type="PROSITE" id="PS51257">
    <property type="entry name" value="PROKAR_LIPOPROTEIN"/>
    <property type="match status" value="1"/>
</dbReference>
<accession>A0A5C8ZL14</accession>
<dbReference type="AlphaFoldDB" id="A0A5C8ZL14"/>
<dbReference type="RefSeq" id="WP_148070317.1">
    <property type="nucleotide sequence ID" value="NZ_VRZA01000011.1"/>
</dbReference>
<feature type="chain" id="PRO_5022932467" description="Lipoprotein" evidence="1">
    <location>
        <begin position="19"/>
        <end position="405"/>
    </location>
</feature>
<sequence length="405" mass="44922">MTHALRSLGLLLAAAALAGCVSQTVKSTSVPPLATTAEPIPEELLLDVGIAIFDPGLEQYEEDEQVYPEVRKAEARYMPRLLSEAMQNSGAWGAVRVVPSAAQITDLRVEGKILKSDGEELQLHITAKDSRNREWLDKTYSGHASRYAYDSATRVSYDPFQAVYHTIANDLLQHMETLQLAELEHVRVVTELRFARTFSPDAFGDYLEETSKGYYKVLRLPAHNDPMLERIHSIRERDNMFVDTMQAYYGSFTGQMEAPYQEWRKLSYEEAIALQELKEESTRRLIAGGVAVLAGIAAAGSSEGSSRAAGNVAIIGGGYLLKSGLEKRNEAQIHVEALEELGMSLEAEITPQVIELEDRTIMLSGNVEDQYAQWREILADIYRAEMGELALPEAAHSQAARTESP</sequence>
<organism evidence="2 3">
    <name type="scientific">Parahaliea maris</name>
    <dbReference type="NCBI Taxonomy" id="2716870"/>
    <lineage>
        <taxon>Bacteria</taxon>
        <taxon>Pseudomonadati</taxon>
        <taxon>Pseudomonadota</taxon>
        <taxon>Gammaproteobacteria</taxon>
        <taxon>Cellvibrionales</taxon>
        <taxon>Halieaceae</taxon>
        <taxon>Parahaliea</taxon>
    </lineage>
</organism>